<dbReference type="PANTHER" id="PTHR47163">
    <property type="entry name" value="DDE_TNP_IS1595 DOMAIN-CONTAINING PROTEIN"/>
    <property type="match status" value="1"/>
</dbReference>
<gene>
    <name evidence="3" type="ORF">NQ314_009436</name>
</gene>
<dbReference type="PANTHER" id="PTHR47163:SF2">
    <property type="entry name" value="SI:DKEY-17M8.2"/>
    <property type="match status" value="1"/>
</dbReference>
<evidence type="ECO:0000256" key="1">
    <source>
        <dbReference type="SAM" id="Coils"/>
    </source>
</evidence>
<evidence type="ECO:0000313" key="3">
    <source>
        <dbReference type="EMBL" id="KAJ8944617.1"/>
    </source>
</evidence>
<feature type="coiled-coil region" evidence="1">
    <location>
        <begin position="259"/>
        <end position="290"/>
    </location>
</feature>
<accession>A0AAV8XZR4</accession>
<feature type="non-terminal residue" evidence="3">
    <location>
        <position position="1"/>
    </location>
</feature>
<name>A0AAV8XZR4_9CUCU</name>
<proteinExistence type="predicted"/>
<comment type="caution">
    <text evidence="3">The sequence shown here is derived from an EMBL/GenBank/DDBJ whole genome shotgun (WGS) entry which is preliminary data.</text>
</comment>
<evidence type="ECO:0000259" key="2">
    <source>
        <dbReference type="SMART" id="SM01126"/>
    </source>
</evidence>
<keyword evidence="4" id="KW-1185">Reference proteome</keyword>
<reference evidence="3" key="1">
    <citation type="journal article" date="2023" name="Insect Mol. Biol.">
        <title>Genome sequencing provides insights into the evolution of gene families encoding plant cell wall-degrading enzymes in longhorned beetles.</title>
        <authorList>
            <person name="Shin N.R."/>
            <person name="Okamura Y."/>
            <person name="Kirsch R."/>
            <person name="Pauchet Y."/>
        </authorList>
    </citation>
    <scope>NUCLEOTIDE SEQUENCE</scope>
    <source>
        <strain evidence="3">RBIC_L_NR</strain>
    </source>
</reference>
<dbReference type="InterPro" id="IPR024445">
    <property type="entry name" value="Tnp_ISXO2-like"/>
</dbReference>
<protein>
    <recommendedName>
        <fullName evidence="2">ISXO2-like transposase domain-containing protein</fullName>
    </recommendedName>
</protein>
<dbReference type="InterPro" id="IPR053164">
    <property type="entry name" value="IS1016-like_transposase"/>
</dbReference>
<dbReference type="Proteomes" id="UP001162156">
    <property type="component" value="Unassembled WGS sequence"/>
</dbReference>
<sequence length="317" mass="36639">IGGEGKIVEIDEAKRGKRKYNKGRYLEGQWVFGGIERRSRKFFLVAVEDRSAGTLVDIIKNKIAPGTTIYSDCCDCWRAYDSLGENQYKHLTVNHSVNSVDPDTGTHTQNIERLWVEVRKLVPRFGKYLTARTYLNVTQETSDLSECDTSKRKRCPRRLSTEEDVEDSELLPNNVLPEFPTFNHKELTKKPVTGPQWKSNSFERFESTPKMIKPSVQEKPISLIPPIERMPKTTTGIHFIYLEYSRDSAIITNMFRGTENEAEKMLKEYLRRAKEELSKEERKIDYLVHNIGQNLDAYGCPLGHPRMSFFKKGYIST</sequence>
<dbReference type="Pfam" id="PF12762">
    <property type="entry name" value="DDE_Tnp_IS1595"/>
    <property type="match status" value="1"/>
</dbReference>
<dbReference type="SMART" id="SM01126">
    <property type="entry name" value="DDE_Tnp_IS1595"/>
    <property type="match status" value="1"/>
</dbReference>
<dbReference type="EMBL" id="JANEYF010002579">
    <property type="protein sequence ID" value="KAJ8944617.1"/>
    <property type="molecule type" value="Genomic_DNA"/>
</dbReference>
<dbReference type="AlphaFoldDB" id="A0AAV8XZR4"/>
<feature type="domain" description="ISXO2-like transposase" evidence="2">
    <location>
        <begin position="1"/>
        <end position="126"/>
    </location>
</feature>
<organism evidence="3 4">
    <name type="scientific">Rhamnusium bicolor</name>
    <dbReference type="NCBI Taxonomy" id="1586634"/>
    <lineage>
        <taxon>Eukaryota</taxon>
        <taxon>Metazoa</taxon>
        <taxon>Ecdysozoa</taxon>
        <taxon>Arthropoda</taxon>
        <taxon>Hexapoda</taxon>
        <taxon>Insecta</taxon>
        <taxon>Pterygota</taxon>
        <taxon>Neoptera</taxon>
        <taxon>Endopterygota</taxon>
        <taxon>Coleoptera</taxon>
        <taxon>Polyphaga</taxon>
        <taxon>Cucujiformia</taxon>
        <taxon>Chrysomeloidea</taxon>
        <taxon>Cerambycidae</taxon>
        <taxon>Lepturinae</taxon>
        <taxon>Rhagiini</taxon>
        <taxon>Rhamnusium</taxon>
    </lineage>
</organism>
<keyword evidence="1" id="KW-0175">Coiled coil</keyword>
<evidence type="ECO:0000313" key="4">
    <source>
        <dbReference type="Proteomes" id="UP001162156"/>
    </source>
</evidence>